<accession>A0ABV4TYI2</accession>
<gene>
    <name evidence="1" type="ORF">ACERLL_16270</name>
</gene>
<protein>
    <submittedName>
        <fullName evidence="1">Uncharacterized protein</fullName>
    </submittedName>
</protein>
<evidence type="ECO:0000313" key="2">
    <source>
        <dbReference type="Proteomes" id="UP001575181"/>
    </source>
</evidence>
<sequence>MPPATTALRQSLAPGTDTLENSLRFLVARYARSPDTEVARAVINQLTLLLRQPRVLEQPDYRTYLRRQLAHWTGLIGTELTTVPGTAHWTLRNPQ</sequence>
<name>A0ABV4TYI2_9GAMM</name>
<organism evidence="1 2">
    <name type="scientific">Thiohalorhabdus methylotrophus</name>
    <dbReference type="NCBI Taxonomy" id="3242694"/>
    <lineage>
        <taxon>Bacteria</taxon>
        <taxon>Pseudomonadati</taxon>
        <taxon>Pseudomonadota</taxon>
        <taxon>Gammaproteobacteria</taxon>
        <taxon>Thiohalorhabdales</taxon>
        <taxon>Thiohalorhabdaceae</taxon>
        <taxon>Thiohalorhabdus</taxon>
    </lineage>
</organism>
<reference evidence="1 2" key="1">
    <citation type="submission" date="2024-08" db="EMBL/GenBank/DDBJ databases">
        <title>Whole-genome sequencing of halo(alkali)philic microorganisms from hypersaline lakes.</title>
        <authorList>
            <person name="Sorokin D.Y."/>
            <person name="Merkel A.Y."/>
            <person name="Messina E."/>
            <person name="Yakimov M."/>
        </authorList>
    </citation>
    <scope>NUCLEOTIDE SEQUENCE [LARGE SCALE GENOMIC DNA]</scope>
    <source>
        <strain evidence="1 2">Cl-TMA</strain>
    </source>
</reference>
<keyword evidence="2" id="KW-1185">Reference proteome</keyword>
<dbReference type="EMBL" id="JBGUAW010000013">
    <property type="protein sequence ID" value="MFA9462370.1"/>
    <property type="molecule type" value="Genomic_DNA"/>
</dbReference>
<dbReference type="Proteomes" id="UP001575181">
    <property type="component" value="Unassembled WGS sequence"/>
</dbReference>
<proteinExistence type="predicted"/>
<dbReference type="RefSeq" id="WP_373657160.1">
    <property type="nucleotide sequence ID" value="NZ_JBGUAW010000013.1"/>
</dbReference>
<evidence type="ECO:0000313" key="1">
    <source>
        <dbReference type="EMBL" id="MFA9462370.1"/>
    </source>
</evidence>
<comment type="caution">
    <text evidence="1">The sequence shown here is derived from an EMBL/GenBank/DDBJ whole genome shotgun (WGS) entry which is preliminary data.</text>
</comment>